<keyword evidence="11" id="KW-1185">Reference proteome</keyword>
<feature type="transmembrane region" description="Helical" evidence="7">
    <location>
        <begin position="260"/>
        <end position="286"/>
    </location>
</feature>
<reference evidence="10 11" key="1">
    <citation type="submission" date="2017-05" db="EMBL/GenBank/DDBJ databases">
        <title>Complete genome sequence of Streptomyces sp. SCSIO 03032 revealed the diverse biosynthetic pathways for its bioactive secondary metabolites.</title>
        <authorList>
            <person name="Ma L."/>
            <person name="Zhu Y."/>
            <person name="Zhang W."/>
            <person name="Zhang G."/>
            <person name="Tian X."/>
            <person name="Zhang S."/>
            <person name="Zhang C."/>
        </authorList>
    </citation>
    <scope>NUCLEOTIDE SEQUENCE [LARGE SCALE GENOMIC DNA]</scope>
    <source>
        <strain evidence="10 11">SCSIO 03032</strain>
    </source>
</reference>
<dbReference type="RefSeq" id="WP_218027947.1">
    <property type="nucleotide sequence ID" value="NZ_CP021121.1"/>
</dbReference>
<evidence type="ECO:0000256" key="3">
    <source>
        <dbReference type="ARBA" id="ARBA00022475"/>
    </source>
</evidence>
<evidence type="ECO:0000259" key="9">
    <source>
        <dbReference type="PROSITE" id="PS50928"/>
    </source>
</evidence>
<dbReference type="AlphaFoldDB" id="A0A1W7D480"/>
<protein>
    <submittedName>
        <fullName evidence="10">ABC transporter permease</fullName>
    </submittedName>
</protein>
<dbReference type="GO" id="GO:0055085">
    <property type="term" value="P:transmembrane transport"/>
    <property type="evidence" value="ECO:0007669"/>
    <property type="project" value="InterPro"/>
</dbReference>
<dbReference type="Proteomes" id="UP000194218">
    <property type="component" value="Chromosome"/>
</dbReference>
<feature type="region of interest" description="Disordered" evidence="8">
    <location>
        <begin position="1"/>
        <end position="21"/>
    </location>
</feature>
<sequence>MSAATAPTASTRTEAPARRRSRGRRGAMPAWAWWTVCSLIAVMFLLPLAALLVTVFKTPEAATASPPSYLPTEISGENFAALTDSREGLWRYVANTFLVACGTVLVTVTVATLAGYGFARFRFPLRGALFGTVLLCMMIPFQAILTPLYMVLRSLHLQNSLIGLVLVYATFQLPISVFLMRNSFEQIPKALPESAQIDGCSSLSALWRVLLPVVRPGAVSVALFAFFSAWNEFLAALVLLSDEAKFTLPIFLTALASGQLGTINWGVLEAGVLVTMVPCAVIFLILQRYYVRGLVAGSVK</sequence>
<comment type="similarity">
    <text evidence="7">Belongs to the binding-protein-dependent transport system permease family.</text>
</comment>
<feature type="transmembrane region" description="Helical" evidence="7">
    <location>
        <begin position="92"/>
        <end position="116"/>
    </location>
</feature>
<evidence type="ECO:0000256" key="5">
    <source>
        <dbReference type="ARBA" id="ARBA00022989"/>
    </source>
</evidence>
<evidence type="ECO:0000313" key="10">
    <source>
        <dbReference type="EMBL" id="ARQ71805.1"/>
    </source>
</evidence>
<proteinExistence type="inferred from homology"/>
<dbReference type="InterPro" id="IPR000515">
    <property type="entry name" value="MetI-like"/>
</dbReference>
<evidence type="ECO:0000256" key="1">
    <source>
        <dbReference type="ARBA" id="ARBA00004651"/>
    </source>
</evidence>
<name>A0A1W7D480_9ACTN</name>
<feature type="domain" description="ABC transmembrane type-1" evidence="9">
    <location>
        <begin position="93"/>
        <end position="286"/>
    </location>
</feature>
<evidence type="ECO:0000256" key="4">
    <source>
        <dbReference type="ARBA" id="ARBA00022692"/>
    </source>
</evidence>
<dbReference type="EMBL" id="CP021121">
    <property type="protein sequence ID" value="ARQ71805.1"/>
    <property type="molecule type" value="Genomic_DNA"/>
</dbReference>
<evidence type="ECO:0000313" key="11">
    <source>
        <dbReference type="Proteomes" id="UP000194218"/>
    </source>
</evidence>
<dbReference type="PROSITE" id="PS50928">
    <property type="entry name" value="ABC_TM1"/>
    <property type="match status" value="1"/>
</dbReference>
<evidence type="ECO:0000256" key="6">
    <source>
        <dbReference type="ARBA" id="ARBA00023136"/>
    </source>
</evidence>
<evidence type="ECO:0000256" key="8">
    <source>
        <dbReference type="SAM" id="MobiDB-lite"/>
    </source>
</evidence>
<dbReference type="GO" id="GO:0005886">
    <property type="term" value="C:plasma membrane"/>
    <property type="evidence" value="ECO:0007669"/>
    <property type="project" value="UniProtKB-SubCell"/>
</dbReference>
<feature type="compositionally biased region" description="Low complexity" evidence="8">
    <location>
        <begin position="1"/>
        <end position="14"/>
    </location>
</feature>
<accession>A0A1W7D480</accession>
<feature type="transmembrane region" description="Helical" evidence="7">
    <location>
        <begin position="218"/>
        <end position="240"/>
    </location>
</feature>
<evidence type="ECO:0000256" key="2">
    <source>
        <dbReference type="ARBA" id="ARBA00022448"/>
    </source>
</evidence>
<gene>
    <name evidence="10" type="ORF">CAG99_25880</name>
</gene>
<dbReference type="PANTHER" id="PTHR43744">
    <property type="entry name" value="ABC TRANSPORTER PERMEASE PROTEIN MG189-RELATED-RELATED"/>
    <property type="match status" value="1"/>
</dbReference>
<dbReference type="PANTHER" id="PTHR43744:SF3">
    <property type="entry name" value="LACTOSE TRANSPORT SYSTEM PERMEASE PROTEIN LACG"/>
    <property type="match status" value="1"/>
</dbReference>
<organism evidence="10 11">
    <name type="scientific">Streptomyces marincola</name>
    <dbReference type="NCBI Taxonomy" id="2878388"/>
    <lineage>
        <taxon>Bacteria</taxon>
        <taxon>Bacillati</taxon>
        <taxon>Actinomycetota</taxon>
        <taxon>Actinomycetes</taxon>
        <taxon>Kitasatosporales</taxon>
        <taxon>Streptomycetaceae</taxon>
        <taxon>Streptomyces</taxon>
    </lineage>
</organism>
<dbReference type="KEGG" id="smao:CAG99_25880"/>
<dbReference type="SUPFAM" id="SSF161098">
    <property type="entry name" value="MetI-like"/>
    <property type="match status" value="1"/>
</dbReference>
<dbReference type="Pfam" id="PF00528">
    <property type="entry name" value="BPD_transp_1"/>
    <property type="match status" value="1"/>
</dbReference>
<feature type="transmembrane region" description="Helical" evidence="7">
    <location>
        <begin position="30"/>
        <end position="56"/>
    </location>
</feature>
<keyword evidence="4 7" id="KW-0812">Transmembrane</keyword>
<keyword evidence="3" id="KW-1003">Cell membrane</keyword>
<keyword evidence="2 7" id="KW-0813">Transport</keyword>
<comment type="subcellular location">
    <subcellularLocation>
        <location evidence="1 7">Cell membrane</location>
        <topology evidence="1 7">Multi-pass membrane protein</topology>
    </subcellularLocation>
</comment>
<evidence type="ECO:0000256" key="7">
    <source>
        <dbReference type="RuleBase" id="RU363032"/>
    </source>
</evidence>
<dbReference type="InterPro" id="IPR035906">
    <property type="entry name" value="MetI-like_sf"/>
</dbReference>
<dbReference type="CDD" id="cd06261">
    <property type="entry name" value="TM_PBP2"/>
    <property type="match status" value="1"/>
</dbReference>
<keyword evidence="5 7" id="KW-1133">Transmembrane helix</keyword>
<feature type="transmembrane region" description="Helical" evidence="7">
    <location>
        <begin position="128"/>
        <end position="149"/>
    </location>
</feature>
<keyword evidence="6 7" id="KW-0472">Membrane</keyword>
<feature type="transmembrane region" description="Helical" evidence="7">
    <location>
        <begin position="161"/>
        <end position="180"/>
    </location>
</feature>
<dbReference type="Gene3D" id="1.10.3720.10">
    <property type="entry name" value="MetI-like"/>
    <property type="match status" value="1"/>
</dbReference>